<keyword evidence="2" id="KW-1185">Reference proteome</keyword>
<evidence type="ECO:0000313" key="1">
    <source>
        <dbReference type="EMBL" id="KAJ1256056.1"/>
    </source>
</evidence>
<dbReference type="AlphaFoldDB" id="A0A9W7XBR9"/>
<evidence type="ECO:0000313" key="2">
    <source>
        <dbReference type="Proteomes" id="UP001164776"/>
    </source>
</evidence>
<dbReference type="Proteomes" id="UP001164776">
    <property type="component" value="Unassembled WGS sequence"/>
</dbReference>
<name>A0A9W7XBR9_9POAL</name>
<protein>
    <submittedName>
        <fullName evidence="1">Uncharacterized protein</fullName>
    </submittedName>
</protein>
<proteinExistence type="predicted"/>
<sequence length="221" mass="24432">MSYTFYICCIGIVVTYVRKSSIREPFIIPHHCFVTFLISVTTYWHMPSIYRGLDATSGGLFSHLQAARLSGAARSHAQPCLPSRTAWTLDGLANLAYRATPICRQLAGDAAVFDAVLQHNTESCRGCNSHHDRSTPSTEAPAFTTSRGCRRAARSNQAVPKADLRLPRQEAADAQQEAIKLCRRPTAHQHSAVKFHPMTPTPCTLLISNYVPSCVSYDLLR</sequence>
<comment type="caution">
    <text evidence="1">The sequence shown here is derived from an EMBL/GenBank/DDBJ whole genome shotgun (WGS) entry which is preliminary data.</text>
</comment>
<accession>A0A9W7XBR9</accession>
<dbReference type="EMBL" id="MU629568">
    <property type="protein sequence ID" value="KAJ1256056.1"/>
    <property type="molecule type" value="Genomic_DNA"/>
</dbReference>
<gene>
    <name evidence="1" type="ORF">BS78_K095200</name>
</gene>
<reference evidence="1 2" key="1">
    <citation type="submission" date="2022-10" db="EMBL/GenBank/DDBJ databases">
        <title>WGS assembly of Paspalum vaginatum 540-79.</title>
        <authorList>
            <person name="Sun G."/>
            <person name="Wase N."/>
            <person name="Shu S."/>
            <person name="Jenkins J."/>
            <person name="Zhou B."/>
            <person name="Torres-Rodriguez J."/>
            <person name="Chen C."/>
            <person name="Sandor L."/>
            <person name="Plott C."/>
            <person name="Yoshinga Y."/>
            <person name="Daum C."/>
            <person name="Qi P."/>
            <person name="Barry K."/>
            <person name="Lipzen A."/>
            <person name="Berry L."/>
            <person name="Pedersen C."/>
            <person name="Gottilla T."/>
            <person name="Foltz A."/>
            <person name="Yu H."/>
            <person name="O'Malley R."/>
            <person name="Zhang C."/>
            <person name="Devos K."/>
            <person name="Sigmon B."/>
            <person name="Yu B."/>
            <person name="Obata T."/>
            <person name="Schmutz J."/>
            <person name="Schnable J."/>
        </authorList>
    </citation>
    <scope>NUCLEOTIDE SEQUENCE [LARGE SCALE GENOMIC DNA]</scope>
    <source>
        <strain evidence="2">cv. 540-79</strain>
    </source>
</reference>
<organism evidence="1 2">
    <name type="scientific">Paspalum vaginatum</name>
    <name type="common">seashore paspalum</name>
    <dbReference type="NCBI Taxonomy" id="158149"/>
    <lineage>
        <taxon>Eukaryota</taxon>
        <taxon>Viridiplantae</taxon>
        <taxon>Streptophyta</taxon>
        <taxon>Embryophyta</taxon>
        <taxon>Tracheophyta</taxon>
        <taxon>Spermatophyta</taxon>
        <taxon>Magnoliopsida</taxon>
        <taxon>Liliopsida</taxon>
        <taxon>Poales</taxon>
        <taxon>Poaceae</taxon>
        <taxon>PACMAD clade</taxon>
        <taxon>Panicoideae</taxon>
        <taxon>Andropogonodae</taxon>
        <taxon>Paspaleae</taxon>
        <taxon>Paspalinae</taxon>
        <taxon>Paspalum</taxon>
    </lineage>
</organism>